<gene>
    <name evidence="2" type="ORF">NECAME_14189</name>
</gene>
<dbReference type="InterPro" id="IPR006342">
    <property type="entry name" value="FkbM_mtfrase"/>
</dbReference>
<feature type="domain" description="Methyltransferase FkbM" evidence="1">
    <location>
        <begin position="65"/>
        <end position="233"/>
    </location>
</feature>
<evidence type="ECO:0000313" key="2">
    <source>
        <dbReference type="EMBL" id="ETN71511.1"/>
    </source>
</evidence>
<dbReference type="AlphaFoldDB" id="W2SRM2"/>
<dbReference type="PANTHER" id="PTHR22989">
    <property type="entry name" value="UNCHARACTERIZED DUF13 C.ELEGANS"/>
    <property type="match status" value="1"/>
</dbReference>
<dbReference type="KEGG" id="nai:NECAME_14189"/>
<dbReference type="OrthoDB" id="10006218at2759"/>
<dbReference type="GeneID" id="25354216"/>
<evidence type="ECO:0000313" key="3">
    <source>
        <dbReference type="Proteomes" id="UP000053676"/>
    </source>
</evidence>
<name>W2SRM2_NECAM</name>
<proteinExistence type="predicted"/>
<dbReference type="EMBL" id="KI667964">
    <property type="protein sequence ID" value="ETN71511.1"/>
    <property type="molecule type" value="Genomic_DNA"/>
</dbReference>
<dbReference type="PANTHER" id="PTHR22989:SF10">
    <property type="entry name" value="METHYLTRANSFERASE FKBM DOMAIN-CONTAINING PROTEIN"/>
    <property type="match status" value="1"/>
</dbReference>
<accession>W2SRM2</accession>
<dbReference type="CTD" id="25354216"/>
<dbReference type="Pfam" id="PF05050">
    <property type="entry name" value="Methyltransf_21"/>
    <property type="match status" value="1"/>
</dbReference>
<sequence length="265" mass="30647">MLNCLSSQDASKMFERNAECLRSRTETLDVEKLWSRIAMIINQCTERRYLRIRGYSNRDEIKVHVMPNEEAILDEYACSIISLGVGRDIQVETKMKKDMPMCAFYGADPIKEPNQEMYEEIGVFYHIAVGGKNGTSEASVLEPDTANYRIREVNHVDIATFLRSFIGKQIIDQLMIDIEGGEYDVFPFLLKGGDIERTNVVLCQLNIEIHLPDYAQKAQFFEFFVELLDDARYMPLVADTMLGHIRLYILNYEHPECTERYINGE</sequence>
<organism evidence="2 3">
    <name type="scientific">Necator americanus</name>
    <name type="common">Human hookworm</name>
    <dbReference type="NCBI Taxonomy" id="51031"/>
    <lineage>
        <taxon>Eukaryota</taxon>
        <taxon>Metazoa</taxon>
        <taxon>Ecdysozoa</taxon>
        <taxon>Nematoda</taxon>
        <taxon>Chromadorea</taxon>
        <taxon>Rhabditida</taxon>
        <taxon>Rhabditina</taxon>
        <taxon>Rhabditomorpha</taxon>
        <taxon>Strongyloidea</taxon>
        <taxon>Ancylostomatidae</taxon>
        <taxon>Bunostominae</taxon>
        <taxon>Necator</taxon>
    </lineage>
</organism>
<dbReference type="OMA" id="IDYLWMD"/>
<dbReference type="Proteomes" id="UP000053676">
    <property type="component" value="Unassembled WGS sequence"/>
</dbReference>
<protein>
    <recommendedName>
        <fullName evidence="1">Methyltransferase FkbM domain-containing protein</fullName>
    </recommendedName>
</protein>
<evidence type="ECO:0000259" key="1">
    <source>
        <dbReference type="Pfam" id="PF05050"/>
    </source>
</evidence>
<keyword evidence="3" id="KW-1185">Reference proteome</keyword>
<reference evidence="3" key="1">
    <citation type="journal article" date="2014" name="Nat. Genet.">
        <title>Genome of the human hookworm Necator americanus.</title>
        <authorList>
            <person name="Tang Y.T."/>
            <person name="Gao X."/>
            <person name="Rosa B.A."/>
            <person name="Abubucker S."/>
            <person name="Hallsworth-Pepin K."/>
            <person name="Martin J."/>
            <person name="Tyagi R."/>
            <person name="Heizer E."/>
            <person name="Zhang X."/>
            <person name="Bhonagiri-Palsikar V."/>
            <person name="Minx P."/>
            <person name="Warren W.C."/>
            <person name="Wang Q."/>
            <person name="Zhan B."/>
            <person name="Hotez P.J."/>
            <person name="Sternberg P.W."/>
            <person name="Dougall A."/>
            <person name="Gaze S.T."/>
            <person name="Mulvenna J."/>
            <person name="Sotillo J."/>
            <person name="Ranganathan S."/>
            <person name="Rabelo E.M."/>
            <person name="Wilson R.K."/>
            <person name="Felgner P.L."/>
            <person name="Bethony J."/>
            <person name="Hawdon J.M."/>
            <person name="Gasser R.B."/>
            <person name="Loukas A."/>
            <person name="Mitreva M."/>
        </authorList>
    </citation>
    <scope>NUCLEOTIDE SEQUENCE [LARGE SCALE GENOMIC DNA]</scope>
</reference>